<evidence type="ECO:0000256" key="3">
    <source>
        <dbReference type="ARBA" id="ARBA00022833"/>
    </source>
</evidence>
<keyword evidence="6" id="KW-1185">Reference proteome</keyword>
<organism evidence="5 6">
    <name type="scientific">Danaus plexippus plexippus</name>
    <dbReference type="NCBI Taxonomy" id="278856"/>
    <lineage>
        <taxon>Eukaryota</taxon>
        <taxon>Metazoa</taxon>
        <taxon>Ecdysozoa</taxon>
        <taxon>Arthropoda</taxon>
        <taxon>Hexapoda</taxon>
        <taxon>Insecta</taxon>
        <taxon>Pterygota</taxon>
        <taxon>Neoptera</taxon>
        <taxon>Endopterygota</taxon>
        <taxon>Lepidoptera</taxon>
        <taxon>Glossata</taxon>
        <taxon>Ditrysia</taxon>
        <taxon>Papilionoidea</taxon>
        <taxon>Nymphalidae</taxon>
        <taxon>Danainae</taxon>
        <taxon>Danaini</taxon>
        <taxon>Danaina</taxon>
        <taxon>Danaus</taxon>
        <taxon>Danaus</taxon>
    </lineage>
</organism>
<dbReference type="EMBL" id="AGBW02011697">
    <property type="protein sequence ID" value="OWR46287.1"/>
    <property type="molecule type" value="Genomic_DNA"/>
</dbReference>
<protein>
    <recommendedName>
        <fullName evidence="4">FLYWCH-type domain-containing protein</fullName>
    </recommendedName>
</protein>
<dbReference type="InterPro" id="IPR007588">
    <property type="entry name" value="Znf_FLYWCH"/>
</dbReference>
<sequence>MLESHLQIRKNMENLPREMRKRIHKKTGETMIYPPTRGTKKLYKRSYEVMSKRGRPLLMYKNYTYAKFPYPLKYGWRWYCSRVKNCKAYLLTTDDNQILAATGFHDHTPTSANAKYPLNMQVRRM</sequence>
<dbReference type="InParanoid" id="A0A212EXV1"/>
<name>A0A212EXV1_DANPL</name>
<dbReference type="Proteomes" id="UP000007151">
    <property type="component" value="Unassembled WGS sequence"/>
</dbReference>
<dbReference type="Gene3D" id="2.20.25.240">
    <property type="match status" value="1"/>
</dbReference>
<feature type="domain" description="FLYWCH-type" evidence="4">
    <location>
        <begin position="49"/>
        <end position="107"/>
    </location>
</feature>
<keyword evidence="1" id="KW-0479">Metal-binding</keyword>
<evidence type="ECO:0000256" key="2">
    <source>
        <dbReference type="ARBA" id="ARBA00022771"/>
    </source>
</evidence>
<evidence type="ECO:0000256" key="1">
    <source>
        <dbReference type="ARBA" id="ARBA00022723"/>
    </source>
</evidence>
<dbReference type="eggNOG" id="ENOG502QWEM">
    <property type="taxonomic scope" value="Eukaryota"/>
</dbReference>
<evidence type="ECO:0000313" key="5">
    <source>
        <dbReference type="EMBL" id="OWR46287.1"/>
    </source>
</evidence>
<dbReference type="GO" id="GO:0008270">
    <property type="term" value="F:zinc ion binding"/>
    <property type="evidence" value="ECO:0007669"/>
    <property type="project" value="UniProtKB-KW"/>
</dbReference>
<dbReference type="KEGG" id="dpl:KGM_208267"/>
<dbReference type="Pfam" id="PF04500">
    <property type="entry name" value="FLYWCH"/>
    <property type="match status" value="1"/>
</dbReference>
<keyword evidence="3" id="KW-0862">Zinc</keyword>
<keyword evidence="2" id="KW-0863">Zinc-finger</keyword>
<dbReference type="AlphaFoldDB" id="A0A212EXV1"/>
<evidence type="ECO:0000313" key="6">
    <source>
        <dbReference type="Proteomes" id="UP000007151"/>
    </source>
</evidence>
<accession>A0A212EXV1</accession>
<comment type="caution">
    <text evidence="5">The sequence shown here is derived from an EMBL/GenBank/DDBJ whole genome shotgun (WGS) entry which is preliminary data.</text>
</comment>
<proteinExistence type="predicted"/>
<reference evidence="5 6" key="1">
    <citation type="journal article" date="2011" name="Cell">
        <title>The monarch butterfly genome yields insights into long-distance migration.</title>
        <authorList>
            <person name="Zhan S."/>
            <person name="Merlin C."/>
            <person name="Boore J.L."/>
            <person name="Reppert S.M."/>
        </authorList>
    </citation>
    <scope>NUCLEOTIDE SEQUENCE [LARGE SCALE GENOMIC DNA]</scope>
    <source>
        <strain evidence="5">F-2</strain>
    </source>
</reference>
<evidence type="ECO:0000259" key="4">
    <source>
        <dbReference type="Pfam" id="PF04500"/>
    </source>
</evidence>
<gene>
    <name evidence="5" type="ORF">KGM_208267</name>
</gene>